<accession>A0A4P9ZKY1</accession>
<evidence type="ECO:0000256" key="1">
    <source>
        <dbReference type="ARBA" id="ARBA00004496"/>
    </source>
</evidence>
<dbReference type="GO" id="GO:0003777">
    <property type="term" value="F:microtubule motor activity"/>
    <property type="evidence" value="ECO:0007669"/>
    <property type="project" value="InterPro"/>
</dbReference>
<keyword evidence="5 8" id="KW-0175">Coiled coil</keyword>
<keyword evidence="6 7" id="KW-0505">Motor protein</keyword>
<dbReference type="PANTHER" id="PTHR47969:SF15">
    <property type="entry name" value="CHROMOSOME-ASSOCIATED KINESIN KIF4A-RELATED"/>
    <property type="match status" value="1"/>
</dbReference>
<evidence type="ECO:0000256" key="5">
    <source>
        <dbReference type="ARBA" id="ARBA00023054"/>
    </source>
</evidence>
<dbReference type="PROSITE" id="PS00411">
    <property type="entry name" value="KINESIN_MOTOR_1"/>
    <property type="match status" value="1"/>
</dbReference>
<organism evidence="10 11">
    <name type="scientific">Metschnikowia bicuspidata</name>
    <dbReference type="NCBI Taxonomy" id="27322"/>
    <lineage>
        <taxon>Eukaryota</taxon>
        <taxon>Fungi</taxon>
        <taxon>Dikarya</taxon>
        <taxon>Ascomycota</taxon>
        <taxon>Saccharomycotina</taxon>
        <taxon>Pichiomycetes</taxon>
        <taxon>Metschnikowiaceae</taxon>
        <taxon>Metschnikowia</taxon>
    </lineage>
</organism>
<keyword evidence="4 6" id="KW-0067">ATP-binding</keyword>
<keyword evidence="7" id="KW-0493">Microtubule</keyword>
<dbReference type="OrthoDB" id="3176171at2759"/>
<evidence type="ECO:0000256" key="4">
    <source>
        <dbReference type="ARBA" id="ARBA00022840"/>
    </source>
</evidence>
<evidence type="ECO:0000256" key="7">
    <source>
        <dbReference type="RuleBase" id="RU000394"/>
    </source>
</evidence>
<comment type="subcellular location">
    <subcellularLocation>
        <location evidence="1">Cytoplasm</location>
    </subcellularLocation>
</comment>
<dbReference type="SMART" id="SM00129">
    <property type="entry name" value="KISc"/>
    <property type="match status" value="1"/>
</dbReference>
<dbReference type="PANTHER" id="PTHR47969">
    <property type="entry name" value="CHROMOSOME-ASSOCIATED KINESIN KIF4A-RELATED"/>
    <property type="match status" value="1"/>
</dbReference>
<name>A0A4P9ZKY1_9ASCO</name>
<dbReference type="PROSITE" id="PS50067">
    <property type="entry name" value="KINESIN_MOTOR_2"/>
    <property type="match status" value="1"/>
</dbReference>
<dbReference type="EMBL" id="ML004429">
    <property type="protein sequence ID" value="RKP32830.1"/>
    <property type="molecule type" value="Genomic_DNA"/>
</dbReference>
<sequence>METRGVFTYDSVFGEDASQEAIYEAVGQRTLEDFFKGFNGTILAYGQTGAGKSYTMMGTESEGSVSVGLIPRISENIFKHIAKSLDPVEFTVGLCMMEVYKEHVFDLLDPQQNSKDFTIHEDKVNGVYMRGISQAFVSSASEMASVLKQGSRNRRTSSTSMNTECSRSHAIKQIILTQKDVTSGEIRKSHLFLVDLAGSEKVDCLGATGDALQGTSRIDHSLSVLGLVINSLTDPKVNHIPYRDSKLTRILQESLGGNSRTTLIINISPASKSYSETLSTLRFGSRAKRIRNSVHINMELSASQLKGRILALERHNKELEEVLAEHYTPLKSPELVNHATFISSPSQTLAVKTKSSKSSFNSARHTLLTLSAGESLLIQEELRRKDEKINQLEQELLSLKMASLTTLHNEDLKLFKLECALYKLNDKLNNVELINTNLRRHLQLSEKTIKARGLKIEKLRKLVAEQQEQVNRESFHFESKLKVLKHKFDAQKFRESSRGQPEESFSEDSNTSFVHDEVIFPSSIQNVSRVASDGETPTCPKIGLNLRIIKPLRGGVKSSDS</sequence>
<comment type="similarity">
    <text evidence="6 7">Belongs to the TRAFAC class myosin-kinesin ATPase superfamily. Kinesin family.</text>
</comment>
<dbReference type="AlphaFoldDB" id="A0A4P9ZKY1"/>
<dbReference type="GO" id="GO:0005737">
    <property type="term" value="C:cytoplasm"/>
    <property type="evidence" value="ECO:0007669"/>
    <property type="project" value="UniProtKB-SubCell"/>
</dbReference>
<keyword evidence="2" id="KW-0963">Cytoplasm</keyword>
<evidence type="ECO:0000313" key="11">
    <source>
        <dbReference type="Proteomes" id="UP000268321"/>
    </source>
</evidence>
<evidence type="ECO:0000256" key="2">
    <source>
        <dbReference type="ARBA" id="ARBA00022490"/>
    </source>
</evidence>
<evidence type="ECO:0000256" key="8">
    <source>
        <dbReference type="SAM" id="Coils"/>
    </source>
</evidence>
<dbReference type="InterPro" id="IPR001752">
    <property type="entry name" value="Kinesin_motor_dom"/>
</dbReference>
<evidence type="ECO:0000313" key="10">
    <source>
        <dbReference type="EMBL" id="RKP32830.1"/>
    </source>
</evidence>
<dbReference type="Pfam" id="PF00225">
    <property type="entry name" value="Kinesin"/>
    <property type="match status" value="1"/>
</dbReference>
<protein>
    <recommendedName>
        <fullName evidence="7">Kinesin-like protein</fullName>
    </recommendedName>
</protein>
<dbReference type="GO" id="GO:0005875">
    <property type="term" value="C:microtubule associated complex"/>
    <property type="evidence" value="ECO:0007669"/>
    <property type="project" value="TreeGrafter"/>
</dbReference>
<dbReference type="InterPro" id="IPR027417">
    <property type="entry name" value="P-loop_NTPase"/>
</dbReference>
<proteinExistence type="inferred from homology"/>
<reference evidence="11" key="1">
    <citation type="journal article" date="2018" name="Nat. Microbiol.">
        <title>Leveraging single-cell genomics to expand the fungal tree of life.</title>
        <authorList>
            <person name="Ahrendt S.R."/>
            <person name="Quandt C.A."/>
            <person name="Ciobanu D."/>
            <person name="Clum A."/>
            <person name="Salamov A."/>
            <person name="Andreopoulos B."/>
            <person name="Cheng J.F."/>
            <person name="Woyke T."/>
            <person name="Pelin A."/>
            <person name="Henrissat B."/>
            <person name="Reynolds N.K."/>
            <person name="Benny G.L."/>
            <person name="Smith M.E."/>
            <person name="James T.Y."/>
            <person name="Grigoriev I.V."/>
        </authorList>
    </citation>
    <scope>NUCLEOTIDE SEQUENCE [LARGE SCALE GENOMIC DNA]</scope>
    <source>
        <strain evidence="11">Baker2002</strain>
    </source>
</reference>
<dbReference type="Proteomes" id="UP000268321">
    <property type="component" value="Unassembled WGS sequence"/>
</dbReference>
<keyword evidence="3 6" id="KW-0547">Nucleotide-binding</keyword>
<dbReference type="GO" id="GO:0005874">
    <property type="term" value="C:microtubule"/>
    <property type="evidence" value="ECO:0007669"/>
    <property type="project" value="UniProtKB-KW"/>
</dbReference>
<feature type="coiled-coil region" evidence="8">
    <location>
        <begin position="375"/>
        <end position="402"/>
    </location>
</feature>
<dbReference type="PRINTS" id="PR00380">
    <property type="entry name" value="KINESINHEAVY"/>
</dbReference>
<gene>
    <name evidence="10" type="ORF">METBISCDRAFT_21093</name>
</gene>
<dbReference type="GO" id="GO:0007052">
    <property type="term" value="P:mitotic spindle organization"/>
    <property type="evidence" value="ECO:0007669"/>
    <property type="project" value="TreeGrafter"/>
</dbReference>
<evidence type="ECO:0000259" key="9">
    <source>
        <dbReference type="PROSITE" id="PS50067"/>
    </source>
</evidence>
<dbReference type="GO" id="GO:0008017">
    <property type="term" value="F:microtubule binding"/>
    <property type="evidence" value="ECO:0007669"/>
    <property type="project" value="InterPro"/>
</dbReference>
<feature type="binding site" evidence="6">
    <location>
        <begin position="46"/>
        <end position="53"/>
    </location>
    <ligand>
        <name>ATP</name>
        <dbReference type="ChEBI" id="CHEBI:30616"/>
    </ligand>
</feature>
<dbReference type="GO" id="GO:0051231">
    <property type="term" value="P:spindle elongation"/>
    <property type="evidence" value="ECO:0007669"/>
    <property type="project" value="TreeGrafter"/>
</dbReference>
<dbReference type="SUPFAM" id="SSF52540">
    <property type="entry name" value="P-loop containing nucleoside triphosphate hydrolases"/>
    <property type="match status" value="1"/>
</dbReference>
<dbReference type="Gene3D" id="3.40.850.10">
    <property type="entry name" value="Kinesin motor domain"/>
    <property type="match status" value="1"/>
</dbReference>
<dbReference type="InterPro" id="IPR019821">
    <property type="entry name" value="Kinesin_motor_CS"/>
</dbReference>
<feature type="domain" description="Kinesin motor" evidence="9">
    <location>
        <begin position="1"/>
        <end position="290"/>
    </location>
</feature>
<evidence type="ECO:0000256" key="3">
    <source>
        <dbReference type="ARBA" id="ARBA00022741"/>
    </source>
</evidence>
<dbReference type="GO" id="GO:0005524">
    <property type="term" value="F:ATP binding"/>
    <property type="evidence" value="ECO:0007669"/>
    <property type="project" value="UniProtKB-UniRule"/>
</dbReference>
<dbReference type="InterPro" id="IPR027640">
    <property type="entry name" value="Kinesin-like_fam"/>
</dbReference>
<dbReference type="InterPro" id="IPR036961">
    <property type="entry name" value="Kinesin_motor_dom_sf"/>
</dbReference>
<keyword evidence="11" id="KW-1185">Reference proteome</keyword>
<evidence type="ECO:0000256" key="6">
    <source>
        <dbReference type="PROSITE-ProRule" id="PRU00283"/>
    </source>
</evidence>
<dbReference type="GO" id="GO:0007018">
    <property type="term" value="P:microtubule-based movement"/>
    <property type="evidence" value="ECO:0007669"/>
    <property type="project" value="InterPro"/>
</dbReference>